<accession>A0A7X6D8W9</accession>
<evidence type="ECO:0000313" key="2">
    <source>
        <dbReference type="Proteomes" id="UP000521358"/>
    </source>
</evidence>
<protein>
    <submittedName>
        <fullName evidence="1">Uncharacterized protein</fullName>
    </submittedName>
</protein>
<dbReference type="RefSeq" id="WP_167807196.1">
    <property type="nucleotide sequence ID" value="NZ_JAAVMB010000008.1"/>
</dbReference>
<dbReference type="EMBL" id="JAAVMB010000008">
    <property type="protein sequence ID" value="NKC67984.1"/>
    <property type="molecule type" value="Genomic_DNA"/>
</dbReference>
<name>A0A7X6D8W9_9ENTE</name>
<gene>
    <name evidence="1" type="ORF">HED35_07785</name>
</gene>
<organism evidence="1 2">
    <name type="scientific">Vagococcus fluvialis</name>
    <dbReference type="NCBI Taxonomy" id="2738"/>
    <lineage>
        <taxon>Bacteria</taxon>
        <taxon>Bacillati</taxon>
        <taxon>Bacillota</taxon>
        <taxon>Bacilli</taxon>
        <taxon>Lactobacillales</taxon>
        <taxon>Enterococcaceae</taxon>
        <taxon>Vagococcus</taxon>
    </lineage>
</organism>
<evidence type="ECO:0000313" key="1">
    <source>
        <dbReference type="EMBL" id="NKC67984.1"/>
    </source>
</evidence>
<sequence>MELTNGWTVVSKTELLIIKIFKNMQNENEFVIRDKNDTGALCSFIISENDIEILEISWSISLQINWKDKKIFIKDSQQIQSDI</sequence>
<comment type="caution">
    <text evidence="1">The sequence shown here is derived from an EMBL/GenBank/DDBJ whole genome shotgun (WGS) entry which is preliminary data.</text>
</comment>
<proteinExistence type="predicted"/>
<reference evidence="1 2" key="1">
    <citation type="submission" date="2020-03" db="EMBL/GenBank/DDBJ databases">
        <title>Bacterial samples isolated from urine from healthy bovine heifers (Gyr breed).</title>
        <authorList>
            <person name="Giannattasio-Ferraz S."/>
            <person name="Maskeri L."/>
            <person name="Penido A."/>
            <person name="Barbosa-Stancioli E.F."/>
            <person name="Putonti C."/>
        </authorList>
    </citation>
    <scope>NUCLEOTIDE SEQUENCE [LARGE SCALE GENOMIC DNA]</scope>
    <source>
        <strain evidence="1 2">UFMG-H7</strain>
    </source>
</reference>
<dbReference type="Proteomes" id="UP000521358">
    <property type="component" value="Unassembled WGS sequence"/>
</dbReference>
<dbReference type="AlphaFoldDB" id="A0A7X6D8W9"/>